<proteinExistence type="predicted"/>
<keyword evidence="1" id="KW-0812">Transmembrane</keyword>
<dbReference type="EMBL" id="MLJW01000239">
    <property type="protein sequence ID" value="OIQ92146.1"/>
    <property type="molecule type" value="Genomic_DNA"/>
</dbReference>
<feature type="domain" description="Major facilitator superfamily (MFS) profile" evidence="2">
    <location>
        <begin position="24"/>
        <end position="413"/>
    </location>
</feature>
<feature type="transmembrane region" description="Helical" evidence="1">
    <location>
        <begin position="390"/>
        <end position="409"/>
    </location>
</feature>
<dbReference type="AlphaFoldDB" id="A0A1J5R9X6"/>
<feature type="transmembrane region" description="Helical" evidence="1">
    <location>
        <begin position="298"/>
        <end position="315"/>
    </location>
</feature>
<dbReference type="PANTHER" id="PTHR23518:SF2">
    <property type="entry name" value="MAJOR FACILITATOR SUPERFAMILY TRANSPORTER"/>
    <property type="match status" value="1"/>
</dbReference>
<protein>
    <submittedName>
        <fullName evidence="3">Multidrug resistance protein MdtG</fullName>
    </submittedName>
</protein>
<comment type="caution">
    <text evidence="3">The sequence shown here is derived from an EMBL/GenBank/DDBJ whole genome shotgun (WGS) entry which is preliminary data.</text>
</comment>
<keyword evidence="1" id="KW-1133">Transmembrane helix</keyword>
<feature type="transmembrane region" description="Helical" evidence="1">
    <location>
        <begin position="97"/>
        <end position="117"/>
    </location>
</feature>
<organism evidence="3">
    <name type="scientific">mine drainage metagenome</name>
    <dbReference type="NCBI Taxonomy" id="410659"/>
    <lineage>
        <taxon>unclassified sequences</taxon>
        <taxon>metagenomes</taxon>
        <taxon>ecological metagenomes</taxon>
    </lineage>
</organism>
<dbReference type="CDD" id="cd17370">
    <property type="entry name" value="MFS_MJ1317_like"/>
    <property type="match status" value="1"/>
</dbReference>
<dbReference type="InterPro" id="IPR036259">
    <property type="entry name" value="MFS_trans_sf"/>
</dbReference>
<dbReference type="Pfam" id="PF07690">
    <property type="entry name" value="MFS_1"/>
    <property type="match status" value="2"/>
</dbReference>
<sequence>MAPIDGDPDEPEAGPDGTRWLTPGVAIVGAASFFSDAGHEMATSVLPTFLSVALGAGPGALGAIEGVSDALIGLSKLAGGPLSNDPRRRARLARGGYLLTAVATAAIGLTTAVWQVAGLRALAWMSRGIRSPARDTLLVSLVPREAYGRASGVERAGDNAGAVVGPLLAAALVGVLGVRHVILLAFVPSIFAAVAITVAAREARQTLRSPGRRRTLSFNLRELRQAGLARAFVPVALFELGNVATTLLILRATDLLRADGRSAAAATSLAIVLYAAHNGAATLAALGGGRVIDRTSPRLVFAGGAAVYVLAYVGFAWEQHSWVVLLVAFVLAGVGIGLAETAESTMVAMMLPDRLRGNGYGVLGLVQSVGDLGASLVVGVIWATVAPGLAFGYAAAWMAASLVAVVLVARNAAGRTGSPRGGA</sequence>
<feature type="transmembrane region" description="Helical" evidence="1">
    <location>
        <begin position="262"/>
        <end position="286"/>
    </location>
</feature>
<dbReference type="InterPro" id="IPR011701">
    <property type="entry name" value="MFS"/>
</dbReference>
<dbReference type="PANTHER" id="PTHR23518">
    <property type="entry name" value="C-METHYLTRANSFERASE"/>
    <property type="match status" value="1"/>
</dbReference>
<reference evidence="3" key="1">
    <citation type="submission" date="2016-10" db="EMBL/GenBank/DDBJ databases">
        <title>Sequence of Gallionella enrichment culture.</title>
        <authorList>
            <person name="Poehlein A."/>
            <person name="Muehling M."/>
            <person name="Daniel R."/>
        </authorList>
    </citation>
    <scope>NUCLEOTIDE SEQUENCE</scope>
</reference>
<feature type="transmembrane region" description="Helical" evidence="1">
    <location>
        <begin position="231"/>
        <end position="250"/>
    </location>
</feature>
<keyword evidence="1" id="KW-0472">Membrane</keyword>
<evidence type="ECO:0000259" key="2">
    <source>
        <dbReference type="PROSITE" id="PS50850"/>
    </source>
</evidence>
<gene>
    <name evidence="3" type="primary">mdtG_1</name>
    <name evidence="3" type="ORF">GALL_259020</name>
</gene>
<evidence type="ECO:0000256" key="1">
    <source>
        <dbReference type="SAM" id="Phobius"/>
    </source>
</evidence>
<feature type="transmembrane region" description="Helical" evidence="1">
    <location>
        <begin position="360"/>
        <end position="384"/>
    </location>
</feature>
<dbReference type="SUPFAM" id="SSF103473">
    <property type="entry name" value="MFS general substrate transporter"/>
    <property type="match status" value="1"/>
</dbReference>
<dbReference type="GO" id="GO:0022857">
    <property type="term" value="F:transmembrane transporter activity"/>
    <property type="evidence" value="ECO:0007669"/>
    <property type="project" value="InterPro"/>
</dbReference>
<evidence type="ECO:0000313" key="3">
    <source>
        <dbReference type="EMBL" id="OIQ92146.1"/>
    </source>
</evidence>
<dbReference type="InterPro" id="IPR020846">
    <property type="entry name" value="MFS_dom"/>
</dbReference>
<accession>A0A1J5R9X6</accession>
<feature type="transmembrane region" description="Helical" evidence="1">
    <location>
        <begin position="181"/>
        <end position="200"/>
    </location>
</feature>
<dbReference type="PROSITE" id="PS50850">
    <property type="entry name" value="MFS"/>
    <property type="match status" value="1"/>
</dbReference>
<dbReference type="Gene3D" id="1.20.1250.20">
    <property type="entry name" value="MFS general substrate transporter like domains"/>
    <property type="match status" value="1"/>
</dbReference>
<name>A0A1J5R9X6_9ZZZZ</name>
<feature type="transmembrane region" description="Helical" evidence="1">
    <location>
        <begin position="321"/>
        <end position="339"/>
    </location>
</feature>